<accession>A0AAV1VLU8</accession>
<evidence type="ECO:0000313" key="2">
    <source>
        <dbReference type="Proteomes" id="UP001162060"/>
    </source>
</evidence>
<organism evidence="1 2">
    <name type="scientific">Peronospora matthiolae</name>
    <dbReference type="NCBI Taxonomy" id="2874970"/>
    <lineage>
        <taxon>Eukaryota</taxon>
        <taxon>Sar</taxon>
        <taxon>Stramenopiles</taxon>
        <taxon>Oomycota</taxon>
        <taxon>Peronosporomycetes</taxon>
        <taxon>Peronosporales</taxon>
        <taxon>Peronosporaceae</taxon>
        <taxon>Peronospora</taxon>
    </lineage>
</organism>
<reference evidence="1" key="1">
    <citation type="submission" date="2024-01" db="EMBL/GenBank/DDBJ databases">
        <authorList>
            <person name="Webb A."/>
        </authorList>
    </citation>
    <scope>NUCLEOTIDE SEQUENCE</scope>
    <source>
        <strain evidence="1">Pm1</strain>
    </source>
</reference>
<evidence type="ECO:0000313" key="1">
    <source>
        <dbReference type="EMBL" id="CAK7947244.1"/>
    </source>
</evidence>
<name>A0AAV1VLU8_9STRA</name>
<proteinExistence type="predicted"/>
<dbReference type="AlphaFoldDB" id="A0AAV1VLU8"/>
<dbReference type="EMBL" id="CAKLBY020000378">
    <property type="protein sequence ID" value="CAK7947244.1"/>
    <property type="molecule type" value="Genomic_DNA"/>
</dbReference>
<comment type="caution">
    <text evidence="1">The sequence shown here is derived from an EMBL/GenBank/DDBJ whole genome shotgun (WGS) entry which is preliminary data.</text>
</comment>
<dbReference type="Proteomes" id="UP001162060">
    <property type="component" value="Unassembled WGS sequence"/>
</dbReference>
<protein>
    <submittedName>
        <fullName evidence="1">Uncharacterized protein</fullName>
    </submittedName>
</protein>
<gene>
    <name evidence="1" type="ORF">PM001_LOCUS32394</name>
</gene>
<sequence length="80" mass="8590">MEIVTDVLQKLNSGKAGGTDELGNTFYRGSALPLAQILVSLFARSLECGVVPASSEKPTSSALRSQPPWHCRWITGPSLF</sequence>